<feature type="domain" description="ABC transporter" evidence="9">
    <location>
        <begin position="360"/>
        <end position="576"/>
    </location>
</feature>
<keyword evidence="7 8" id="KW-0472">Membrane</keyword>
<dbReference type="PROSITE" id="PS50929">
    <property type="entry name" value="ABC_TM1F"/>
    <property type="match status" value="1"/>
</dbReference>
<dbReference type="InterPro" id="IPR014216">
    <property type="entry name" value="ABC_transptr_CydD"/>
</dbReference>
<protein>
    <submittedName>
        <fullName evidence="11">Thiol reductant ABC exporter, CydD subunit</fullName>
    </submittedName>
</protein>
<evidence type="ECO:0000259" key="10">
    <source>
        <dbReference type="PROSITE" id="PS50929"/>
    </source>
</evidence>
<reference evidence="11 12" key="1">
    <citation type="journal article" date="2013" name="Genome Biol. Evol.">
        <title>Genome evolution and phylogenomic analysis of candidatus kinetoplastibacterium, the betaproteobacterial endosymbionts of strigomonas and angomonas.</title>
        <authorList>
            <person name="Alves J.M."/>
            <person name="Serrano M.G."/>
            <person name="Maia da Silva F."/>
            <person name="Voegtly L.J."/>
            <person name="Matveyev A.V."/>
            <person name="Teixeira M.M."/>
            <person name="Camargo E.P."/>
            <person name="Buck G.A."/>
        </authorList>
    </citation>
    <scope>NUCLEOTIDE SEQUENCE [LARGE SCALE GENOMIC DNA]</scope>
    <source>
        <strain evidence="11 12">TCC290E</strain>
    </source>
</reference>
<dbReference type="Gene3D" id="3.40.50.300">
    <property type="entry name" value="P-loop containing nucleotide triphosphate hydrolases"/>
    <property type="match status" value="1"/>
</dbReference>
<dbReference type="InterPro" id="IPR036640">
    <property type="entry name" value="ABC1_TM_sf"/>
</dbReference>
<feature type="transmembrane region" description="Helical" evidence="8">
    <location>
        <begin position="64"/>
        <end position="84"/>
    </location>
</feature>
<evidence type="ECO:0000256" key="5">
    <source>
        <dbReference type="ARBA" id="ARBA00022840"/>
    </source>
</evidence>
<feature type="transmembrane region" description="Helical" evidence="8">
    <location>
        <begin position="142"/>
        <end position="163"/>
    </location>
</feature>
<dbReference type="eggNOG" id="COG4988">
    <property type="taxonomic scope" value="Bacteria"/>
</dbReference>
<organism evidence="11 12">
    <name type="scientific">Candidatus Kinetoplastidibacterium stringomonadis TCC290E</name>
    <dbReference type="NCBI Taxonomy" id="1208920"/>
    <lineage>
        <taxon>Bacteria</taxon>
        <taxon>Pseudomonadati</taxon>
        <taxon>Pseudomonadota</taxon>
        <taxon>Betaproteobacteria</taxon>
        <taxon>Candidatus Kinetoplastidibacterium</taxon>
    </lineage>
</organism>
<dbReference type="EMBL" id="CP003805">
    <property type="protein sequence ID" value="AGF48624.1"/>
    <property type="molecule type" value="Genomic_DNA"/>
</dbReference>
<dbReference type="SUPFAM" id="SSF90123">
    <property type="entry name" value="ABC transporter transmembrane region"/>
    <property type="match status" value="1"/>
</dbReference>
<dbReference type="HOGENOM" id="CLU_000604_84_9_4"/>
<accession>M1LZV1</accession>
<keyword evidence="2" id="KW-1003">Cell membrane</keyword>
<evidence type="ECO:0000256" key="3">
    <source>
        <dbReference type="ARBA" id="ARBA00022692"/>
    </source>
</evidence>
<evidence type="ECO:0000256" key="6">
    <source>
        <dbReference type="ARBA" id="ARBA00022989"/>
    </source>
</evidence>
<feature type="domain" description="ABC transmembrane type-1" evidence="10">
    <location>
        <begin position="27"/>
        <end position="316"/>
    </location>
</feature>
<dbReference type="Pfam" id="PF00005">
    <property type="entry name" value="ABC_tran"/>
    <property type="match status" value="1"/>
</dbReference>
<evidence type="ECO:0000256" key="7">
    <source>
        <dbReference type="ARBA" id="ARBA00023136"/>
    </source>
</evidence>
<feature type="transmembrane region" description="Helical" evidence="8">
    <location>
        <begin position="247"/>
        <end position="272"/>
    </location>
</feature>
<comment type="subcellular location">
    <subcellularLocation>
        <location evidence="1">Cell membrane</location>
        <topology evidence="1">Multi-pass membrane protein</topology>
    </subcellularLocation>
</comment>
<dbReference type="GO" id="GO:0042883">
    <property type="term" value="P:cysteine transport"/>
    <property type="evidence" value="ECO:0007669"/>
    <property type="project" value="InterPro"/>
</dbReference>
<dbReference type="SUPFAM" id="SSF52540">
    <property type="entry name" value="P-loop containing nucleoside triphosphate hydrolases"/>
    <property type="match status" value="1"/>
</dbReference>
<dbReference type="NCBIfam" id="TIGR02857">
    <property type="entry name" value="CydD"/>
    <property type="match status" value="1"/>
</dbReference>
<dbReference type="GO" id="GO:0016887">
    <property type="term" value="F:ATP hydrolysis activity"/>
    <property type="evidence" value="ECO:0007669"/>
    <property type="project" value="InterPro"/>
</dbReference>
<dbReference type="AlphaFoldDB" id="M1LZV1"/>
<dbReference type="InterPro" id="IPR003593">
    <property type="entry name" value="AAA+_ATPase"/>
</dbReference>
<feature type="transmembrane region" description="Helical" evidence="8">
    <location>
        <begin position="21"/>
        <end position="44"/>
    </location>
</feature>
<dbReference type="InterPro" id="IPR039421">
    <property type="entry name" value="Type_1_exporter"/>
</dbReference>
<dbReference type="GO" id="GO:0005886">
    <property type="term" value="C:plasma membrane"/>
    <property type="evidence" value="ECO:0007669"/>
    <property type="project" value="UniProtKB-SubCell"/>
</dbReference>
<keyword evidence="5" id="KW-0067">ATP-binding</keyword>
<dbReference type="PATRIC" id="fig|1208920.3.peg.622"/>
<dbReference type="OrthoDB" id="9806127at2"/>
<evidence type="ECO:0000256" key="8">
    <source>
        <dbReference type="SAM" id="Phobius"/>
    </source>
</evidence>
<dbReference type="GO" id="GO:0034040">
    <property type="term" value="F:ATPase-coupled lipid transmembrane transporter activity"/>
    <property type="evidence" value="ECO:0007669"/>
    <property type="project" value="TreeGrafter"/>
</dbReference>
<keyword evidence="6 8" id="KW-1133">Transmembrane helix</keyword>
<dbReference type="Proteomes" id="UP000011541">
    <property type="component" value="Chromosome"/>
</dbReference>
<dbReference type="PANTHER" id="PTHR24221:SF261">
    <property type="entry name" value="GLUTATHIONE_L-CYSTEINE TRANSPORT SYSTEM ATP-BINDING_PERMEASE PROTEIN CYDD"/>
    <property type="match status" value="1"/>
</dbReference>
<dbReference type="Pfam" id="PF00664">
    <property type="entry name" value="ABC_membrane"/>
    <property type="match status" value="1"/>
</dbReference>
<keyword evidence="3 8" id="KW-0812">Transmembrane</keyword>
<dbReference type="STRING" id="1208920.CONE_0078"/>
<evidence type="ECO:0000313" key="12">
    <source>
        <dbReference type="Proteomes" id="UP000011541"/>
    </source>
</evidence>
<keyword evidence="12" id="KW-1185">Reference proteome</keyword>
<evidence type="ECO:0000256" key="2">
    <source>
        <dbReference type="ARBA" id="ARBA00022475"/>
    </source>
</evidence>
<name>M1LZV1_9PROT</name>
<evidence type="ECO:0000256" key="4">
    <source>
        <dbReference type="ARBA" id="ARBA00022741"/>
    </source>
</evidence>
<dbReference type="SMART" id="SM00382">
    <property type="entry name" value="AAA"/>
    <property type="match status" value="1"/>
</dbReference>
<dbReference type="InterPro" id="IPR027417">
    <property type="entry name" value="P-loop_NTPase"/>
</dbReference>
<dbReference type="KEGG" id="kon:CONE_0078"/>
<dbReference type="RefSeq" id="WP_015397309.1">
    <property type="nucleotide sequence ID" value="NC_020299.1"/>
</dbReference>
<evidence type="ECO:0000259" key="9">
    <source>
        <dbReference type="PROSITE" id="PS50893"/>
    </source>
</evidence>
<proteinExistence type="predicted"/>
<dbReference type="CDD" id="cd18584">
    <property type="entry name" value="ABC_6TM_AarD_CydD"/>
    <property type="match status" value="1"/>
</dbReference>
<evidence type="ECO:0000313" key="11">
    <source>
        <dbReference type="EMBL" id="AGF48624.1"/>
    </source>
</evidence>
<dbReference type="InterPro" id="IPR003439">
    <property type="entry name" value="ABC_transporter-like_ATP-bd"/>
</dbReference>
<dbReference type="PANTHER" id="PTHR24221">
    <property type="entry name" value="ATP-BINDING CASSETTE SUB-FAMILY B"/>
    <property type="match status" value="1"/>
</dbReference>
<dbReference type="Gene3D" id="1.20.1560.10">
    <property type="entry name" value="ABC transporter type 1, transmembrane domain"/>
    <property type="match status" value="1"/>
</dbReference>
<dbReference type="GO" id="GO:0005524">
    <property type="term" value="F:ATP binding"/>
    <property type="evidence" value="ECO:0007669"/>
    <property type="project" value="UniProtKB-KW"/>
</dbReference>
<keyword evidence="4" id="KW-0547">Nucleotide-binding</keyword>
<feature type="transmembrane region" description="Helical" evidence="8">
    <location>
        <begin position="169"/>
        <end position="189"/>
    </location>
</feature>
<gene>
    <name evidence="11" type="ORF">CONE_0078</name>
</gene>
<sequence>MSKSNMLSKSGKIWLGKLVAFAKFHLIIAILLPLLGSILLIFQLWILSNILNSVFIDHVNRDYLIYPISLFAFLVIMRATIAYVQELYAIKASETIKANIRKILYENLFANGHMWTRSQVSGAIASSIVEQVELLDGYFRKYLPISVSAAIIPISFSILIFYFDKIIGMILFISVPLIPLFMALIGYGAERASSKYLDSFSWLSGFFADRLRGLMTLKLYGCEERELDSVIKASNDLKDRTLSVLRIAFLSSAVLEFFSAMGVACIAVYVGLTFLNFIHIGKDQINLQLGLFFLLIAPEVYNPLRQMALYYHDRASAHAAVNKIEELFNGLPDLDGSMTDDIKIHKKTINEFTIDTSILISARNLEIKDFNSNKNIVNKLSFNILRFDHIALTGVSGIGKTSLLESMVRLRPYDGQIIFEGYDLINLDENILRKKTFLASQRPYIFQDSVLENIKIAKPEASRTEILEAVRLSLVSDFIENLPNGLDTILGKEGVGISRGQIQRVSLARLFLRNPDFILLDEPTAHLDQDTEKRLFKNIIDFSQNKTLVLITHSPFIYKKMPIIWHLDDGKINNSL</sequence>
<dbReference type="PROSITE" id="PS50893">
    <property type="entry name" value="ABC_TRANSPORTER_2"/>
    <property type="match status" value="1"/>
</dbReference>
<dbReference type="GO" id="GO:0140359">
    <property type="term" value="F:ABC-type transporter activity"/>
    <property type="evidence" value="ECO:0007669"/>
    <property type="project" value="InterPro"/>
</dbReference>
<evidence type="ECO:0000256" key="1">
    <source>
        <dbReference type="ARBA" id="ARBA00004651"/>
    </source>
</evidence>
<dbReference type="InterPro" id="IPR011527">
    <property type="entry name" value="ABC1_TM_dom"/>
</dbReference>